<evidence type="ECO:0000313" key="1">
    <source>
        <dbReference type="EMBL" id="CAB4682562.1"/>
    </source>
</evidence>
<dbReference type="InterPro" id="IPR025336">
    <property type="entry name" value="SCO4226-like"/>
</dbReference>
<sequence>MPKFMIERDLPGAGDLTAEQLQSISEKSNQVISTLGPEIRWLQSYVTDDKLYCVYVAPDADIILEHARCGGFPADKITRVTTVIDPSTGE</sequence>
<accession>A0A6J6N8S0</accession>
<dbReference type="Gene3D" id="3.30.70.3090">
    <property type="entry name" value="ORF SCO4226, nickel-binding ferredoxin-like monomer"/>
    <property type="match status" value="1"/>
</dbReference>
<dbReference type="Pfam" id="PF14026">
    <property type="entry name" value="SCO4226-like"/>
    <property type="match status" value="1"/>
</dbReference>
<reference evidence="1" key="1">
    <citation type="submission" date="2020-05" db="EMBL/GenBank/DDBJ databases">
        <authorList>
            <person name="Chiriac C."/>
            <person name="Salcher M."/>
            <person name="Ghai R."/>
            <person name="Kavagutti S V."/>
        </authorList>
    </citation>
    <scope>NUCLEOTIDE SEQUENCE</scope>
</reference>
<dbReference type="InterPro" id="IPR042557">
    <property type="entry name" value="SCO4226"/>
</dbReference>
<gene>
    <name evidence="1" type="ORF">UFOPK2366_00308</name>
</gene>
<protein>
    <submittedName>
        <fullName evidence="1">Unannotated protein</fullName>
    </submittedName>
</protein>
<dbReference type="EMBL" id="CAEZXM010000036">
    <property type="protein sequence ID" value="CAB4682562.1"/>
    <property type="molecule type" value="Genomic_DNA"/>
</dbReference>
<proteinExistence type="predicted"/>
<organism evidence="1">
    <name type="scientific">freshwater metagenome</name>
    <dbReference type="NCBI Taxonomy" id="449393"/>
    <lineage>
        <taxon>unclassified sequences</taxon>
        <taxon>metagenomes</taxon>
        <taxon>ecological metagenomes</taxon>
    </lineage>
</organism>
<name>A0A6J6N8S0_9ZZZZ</name>
<dbReference type="AlphaFoldDB" id="A0A6J6N8S0"/>